<evidence type="ECO:0000313" key="1">
    <source>
        <dbReference type="EMBL" id="JAD16201.1"/>
    </source>
</evidence>
<dbReference type="AlphaFoldDB" id="A0A0A9UCX5"/>
<dbReference type="EMBL" id="GBRH01281694">
    <property type="protein sequence ID" value="JAD16201.1"/>
    <property type="molecule type" value="Transcribed_RNA"/>
</dbReference>
<name>A0A0A9UCX5_ARUDO</name>
<proteinExistence type="predicted"/>
<protein>
    <submittedName>
        <fullName evidence="1">Uncharacterized protein</fullName>
    </submittedName>
</protein>
<sequence length="75" mass="8754">MVFQIMIIRSQQDIAARIKSSTCAELPVNNSHNHNSSRHYKLLATDANPQQTNFSSNYMNRYYVILHHSRQNNSF</sequence>
<accession>A0A0A9UCX5</accession>
<reference evidence="1" key="1">
    <citation type="submission" date="2014-09" db="EMBL/GenBank/DDBJ databases">
        <authorList>
            <person name="Magalhaes I.L.F."/>
            <person name="Oliveira U."/>
            <person name="Santos F.R."/>
            <person name="Vidigal T.H.D.A."/>
            <person name="Brescovit A.D."/>
            <person name="Santos A.J."/>
        </authorList>
    </citation>
    <scope>NUCLEOTIDE SEQUENCE</scope>
    <source>
        <tissue evidence="1">Shoot tissue taken approximately 20 cm above the soil surface</tissue>
    </source>
</reference>
<organism evidence="1">
    <name type="scientific">Arundo donax</name>
    <name type="common">Giant reed</name>
    <name type="synonym">Donax arundinaceus</name>
    <dbReference type="NCBI Taxonomy" id="35708"/>
    <lineage>
        <taxon>Eukaryota</taxon>
        <taxon>Viridiplantae</taxon>
        <taxon>Streptophyta</taxon>
        <taxon>Embryophyta</taxon>
        <taxon>Tracheophyta</taxon>
        <taxon>Spermatophyta</taxon>
        <taxon>Magnoliopsida</taxon>
        <taxon>Liliopsida</taxon>
        <taxon>Poales</taxon>
        <taxon>Poaceae</taxon>
        <taxon>PACMAD clade</taxon>
        <taxon>Arundinoideae</taxon>
        <taxon>Arundineae</taxon>
        <taxon>Arundo</taxon>
    </lineage>
</organism>
<reference evidence="1" key="2">
    <citation type="journal article" date="2015" name="Data Brief">
        <title>Shoot transcriptome of the giant reed, Arundo donax.</title>
        <authorList>
            <person name="Barrero R.A."/>
            <person name="Guerrero F.D."/>
            <person name="Moolhuijzen P."/>
            <person name="Goolsby J.A."/>
            <person name="Tidwell J."/>
            <person name="Bellgard S.E."/>
            <person name="Bellgard M.I."/>
        </authorList>
    </citation>
    <scope>NUCLEOTIDE SEQUENCE</scope>
    <source>
        <tissue evidence="1">Shoot tissue taken approximately 20 cm above the soil surface</tissue>
    </source>
</reference>